<protein>
    <submittedName>
        <fullName evidence="1">Type I-F CRISPR-associated endoribonuclease Cas6/Csy4</fullName>
    </submittedName>
</protein>
<evidence type="ECO:0000313" key="2">
    <source>
        <dbReference type="Proteomes" id="UP000832011"/>
    </source>
</evidence>
<dbReference type="Pfam" id="PF09618">
    <property type="entry name" value="Cas_Csy4"/>
    <property type="match status" value="1"/>
</dbReference>
<dbReference type="NCBIfam" id="TIGR02563">
    <property type="entry name" value="cas_Csy4"/>
    <property type="match status" value="1"/>
</dbReference>
<dbReference type="InterPro" id="IPR042564">
    <property type="entry name" value="CRISPR-Cas6/Csy4_sf"/>
</dbReference>
<accession>A0ABY4DZB7</accession>
<gene>
    <name evidence="1" type="primary">cas6f</name>
    <name evidence="1" type="ORF">LVJ82_15710</name>
</gene>
<dbReference type="Gene3D" id="3.30.70.2540">
    <property type="entry name" value="CRISPR-associated endoribonuclease Cas6/Csy4"/>
    <property type="match status" value="1"/>
</dbReference>
<dbReference type="Proteomes" id="UP000832011">
    <property type="component" value="Chromosome"/>
</dbReference>
<dbReference type="EMBL" id="CP091511">
    <property type="protein sequence ID" value="UOO88883.1"/>
    <property type="molecule type" value="Genomic_DNA"/>
</dbReference>
<keyword evidence="2" id="KW-1185">Reference proteome</keyword>
<organism evidence="1 2">
    <name type="scientific">Vitreoscilla massiliensis</name>
    <dbReference type="NCBI Taxonomy" id="1689272"/>
    <lineage>
        <taxon>Bacteria</taxon>
        <taxon>Pseudomonadati</taxon>
        <taxon>Pseudomonadota</taxon>
        <taxon>Betaproteobacteria</taxon>
        <taxon>Neisseriales</taxon>
        <taxon>Neisseriaceae</taxon>
        <taxon>Vitreoscilla</taxon>
    </lineage>
</organism>
<name>A0ABY4DZB7_9NEIS</name>
<reference evidence="1 2" key="1">
    <citation type="journal article" date="2022" name="Res Sq">
        <title>Evolution of multicellular longitudinally dividing oral cavity symbionts (Neisseriaceae).</title>
        <authorList>
            <person name="Nyongesa S."/>
            <person name="Weber P."/>
            <person name="Bernet E."/>
            <person name="Pullido F."/>
            <person name="Nieckarz M."/>
            <person name="Delaby M."/>
            <person name="Nieves C."/>
            <person name="Viehboeck T."/>
            <person name="Krause N."/>
            <person name="Rivera-Millot A."/>
            <person name="Nakamura A."/>
            <person name="Vischer N."/>
            <person name="VanNieuwenhze M."/>
            <person name="Brun Y."/>
            <person name="Cava F."/>
            <person name="Bulgheresi S."/>
            <person name="Veyrier F."/>
        </authorList>
    </citation>
    <scope>NUCLEOTIDE SEQUENCE [LARGE SCALE GENOMIC DNA]</scope>
    <source>
        <strain evidence="1 2">SN4</strain>
    </source>
</reference>
<dbReference type="RefSeq" id="WP_058357435.1">
    <property type="nucleotide sequence ID" value="NZ_CABKVG010000010.1"/>
</dbReference>
<dbReference type="InterPro" id="IPR013396">
    <property type="entry name" value="CRISPR-assoc_prot_Csy4"/>
</dbReference>
<sequence>MKHYQELILLPQTEVPIYFIWSKVYMQLHLALTELQATLGEGKVGVAFPEYVFDAEAKMGRLGSKLRVFAADAALLQQLDLAQHLRRYADYVQMSDIRAVPETVRGQVSFARVQVKSGAERAARRLIRRHPELDYATELTRLQGLSAHSALPFIQLQSLSSEQPFRLFIAKTVQPQAQTGDFGTYGLSSVATVPDF</sequence>
<proteinExistence type="predicted"/>
<evidence type="ECO:0000313" key="1">
    <source>
        <dbReference type="EMBL" id="UOO88883.1"/>
    </source>
</evidence>
<dbReference type="CDD" id="cd09739">
    <property type="entry name" value="Cas6_I-F"/>
    <property type="match status" value="1"/>
</dbReference>